<dbReference type="AlphaFoldDB" id="A0A6V8KWI4"/>
<feature type="transmembrane region" description="Helical" evidence="2">
    <location>
        <begin position="193"/>
        <end position="210"/>
    </location>
</feature>
<dbReference type="EMBL" id="BLPF01000005">
    <property type="protein sequence ID" value="GFJ86187.1"/>
    <property type="molecule type" value="Genomic_DNA"/>
</dbReference>
<accession>A0A6V8KWI4</accession>
<feature type="transmembrane region" description="Helical" evidence="2">
    <location>
        <begin position="216"/>
        <end position="235"/>
    </location>
</feature>
<evidence type="ECO:0000313" key="4">
    <source>
        <dbReference type="Proteomes" id="UP000482800"/>
    </source>
</evidence>
<keyword evidence="2" id="KW-1133">Transmembrane helix</keyword>
<gene>
    <name evidence="3" type="ORF">Phou_103670</name>
</gene>
<feature type="compositionally biased region" description="Basic residues" evidence="1">
    <location>
        <begin position="1"/>
        <end position="10"/>
    </location>
</feature>
<sequence>MANATKHKRPAGSSGRSTPVKVVSRTDAGVAVVAAAAPESSPIGAVTNATWAWSVRRFARALMWTLPGYAVAYGAVTLGRWDGLAPLPYLENGRVFHLLGWVVAVWLGIMALVALAGLLAAARSRRSAAIGLMVGLTGTVLWLPFAALPADTPVYGLDARTLSLAGAALYSAGWLLAGWAVVHSGLFSKSDGLLLMLAAPMVGVAGQLVGPLQTVGAIFTLAAGIGMSWTAGRFVPSVHATPTARTAAVAAGAKAVSAKVATTGSVN</sequence>
<comment type="caution">
    <text evidence="3">The sequence shown here is derived from an EMBL/GenBank/DDBJ whole genome shotgun (WGS) entry which is preliminary data.</text>
</comment>
<evidence type="ECO:0000313" key="3">
    <source>
        <dbReference type="EMBL" id="GFJ86187.1"/>
    </source>
</evidence>
<feature type="region of interest" description="Disordered" evidence="1">
    <location>
        <begin position="1"/>
        <end position="21"/>
    </location>
</feature>
<feature type="transmembrane region" description="Helical" evidence="2">
    <location>
        <begin position="162"/>
        <end position="181"/>
    </location>
</feature>
<feature type="transmembrane region" description="Helical" evidence="2">
    <location>
        <begin position="61"/>
        <end position="78"/>
    </location>
</feature>
<feature type="transmembrane region" description="Helical" evidence="2">
    <location>
        <begin position="98"/>
        <end position="121"/>
    </location>
</feature>
<evidence type="ECO:0000256" key="1">
    <source>
        <dbReference type="SAM" id="MobiDB-lite"/>
    </source>
</evidence>
<dbReference type="Proteomes" id="UP000482800">
    <property type="component" value="Unassembled WGS sequence"/>
</dbReference>
<keyword evidence="2" id="KW-0472">Membrane</keyword>
<keyword evidence="4" id="KW-1185">Reference proteome</keyword>
<organism evidence="3 4">
    <name type="scientific">Phytohabitans houttuyneae</name>
    <dbReference type="NCBI Taxonomy" id="1076126"/>
    <lineage>
        <taxon>Bacteria</taxon>
        <taxon>Bacillati</taxon>
        <taxon>Actinomycetota</taxon>
        <taxon>Actinomycetes</taxon>
        <taxon>Micromonosporales</taxon>
        <taxon>Micromonosporaceae</taxon>
    </lineage>
</organism>
<proteinExistence type="predicted"/>
<name>A0A6V8KWI4_9ACTN</name>
<reference evidence="3 4" key="1">
    <citation type="submission" date="2020-03" db="EMBL/GenBank/DDBJ databases">
        <title>Whole genome shotgun sequence of Phytohabitans houttuyneae NBRC 108639.</title>
        <authorList>
            <person name="Komaki H."/>
            <person name="Tamura T."/>
        </authorList>
    </citation>
    <scope>NUCLEOTIDE SEQUENCE [LARGE SCALE GENOMIC DNA]</scope>
    <source>
        <strain evidence="3 4">NBRC 108639</strain>
    </source>
</reference>
<evidence type="ECO:0000256" key="2">
    <source>
        <dbReference type="SAM" id="Phobius"/>
    </source>
</evidence>
<protein>
    <submittedName>
        <fullName evidence="3">Uncharacterized protein</fullName>
    </submittedName>
</protein>
<keyword evidence="2" id="KW-0812">Transmembrane</keyword>
<feature type="transmembrane region" description="Helical" evidence="2">
    <location>
        <begin position="128"/>
        <end position="150"/>
    </location>
</feature>
<reference evidence="3 4" key="2">
    <citation type="submission" date="2020-03" db="EMBL/GenBank/DDBJ databases">
        <authorList>
            <person name="Ichikawa N."/>
            <person name="Kimura A."/>
            <person name="Kitahashi Y."/>
            <person name="Uohara A."/>
        </authorList>
    </citation>
    <scope>NUCLEOTIDE SEQUENCE [LARGE SCALE GENOMIC DNA]</scope>
    <source>
        <strain evidence="3 4">NBRC 108639</strain>
    </source>
</reference>
<dbReference type="RefSeq" id="WP_345509791.1">
    <property type="nucleotide sequence ID" value="NZ_BAABGO010000002.1"/>
</dbReference>